<dbReference type="SMART" id="SM00917">
    <property type="entry name" value="LeuA_dimer"/>
    <property type="match status" value="1"/>
</dbReference>
<dbReference type="PROSITE" id="PS00816">
    <property type="entry name" value="AIPM_HOMOCIT_SYNTH_2"/>
    <property type="match status" value="1"/>
</dbReference>
<evidence type="ECO:0000256" key="3">
    <source>
        <dbReference type="ARBA" id="ARBA00022605"/>
    </source>
</evidence>
<dbReference type="Pfam" id="PF08502">
    <property type="entry name" value="LeuA_dimer"/>
    <property type="match status" value="1"/>
</dbReference>
<evidence type="ECO:0000256" key="8">
    <source>
        <dbReference type="NCBIfam" id="TIGR00977"/>
    </source>
</evidence>
<evidence type="ECO:0000256" key="6">
    <source>
        <dbReference type="ARBA" id="ARBA00023304"/>
    </source>
</evidence>
<comment type="catalytic activity">
    <reaction evidence="7">
        <text>pyruvate + acetyl-CoA + H2O = (3R)-citramalate + CoA + H(+)</text>
        <dbReference type="Rhea" id="RHEA:19045"/>
        <dbReference type="ChEBI" id="CHEBI:15361"/>
        <dbReference type="ChEBI" id="CHEBI:15377"/>
        <dbReference type="ChEBI" id="CHEBI:15378"/>
        <dbReference type="ChEBI" id="CHEBI:30934"/>
        <dbReference type="ChEBI" id="CHEBI:57287"/>
        <dbReference type="ChEBI" id="CHEBI:57288"/>
        <dbReference type="EC" id="2.3.3.21"/>
    </reaction>
</comment>
<dbReference type="PROSITE" id="PS50991">
    <property type="entry name" value="PYR_CT"/>
    <property type="match status" value="1"/>
</dbReference>
<dbReference type="SUPFAM" id="SSF110921">
    <property type="entry name" value="2-isopropylmalate synthase LeuA, allosteric (dimerisation) domain"/>
    <property type="match status" value="1"/>
</dbReference>
<dbReference type="SUPFAM" id="SSF51569">
    <property type="entry name" value="Aldolase"/>
    <property type="match status" value="1"/>
</dbReference>
<dbReference type="EC" id="2.3.3.21" evidence="8"/>
<evidence type="ECO:0000313" key="10">
    <source>
        <dbReference type="EMBL" id="HIU99720.1"/>
    </source>
</evidence>
<dbReference type="InterPro" id="IPR002034">
    <property type="entry name" value="AIPM/Hcit_synth_CS"/>
</dbReference>
<dbReference type="InterPro" id="IPR036230">
    <property type="entry name" value="LeuA_allosteric_dom_sf"/>
</dbReference>
<proteinExistence type="inferred from homology"/>
<dbReference type="InterPro" id="IPR054691">
    <property type="entry name" value="LeuA/HCS_post-cat"/>
</dbReference>
<organism evidence="10 11">
    <name type="scientific">Candidatus Stercoripulliclostridium merdipullorum</name>
    <dbReference type="NCBI Taxonomy" id="2840952"/>
    <lineage>
        <taxon>Bacteria</taxon>
        <taxon>Bacillati</taxon>
        <taxon>Bacillota</taxon>
        <taxon>Clostridia</taxon>
        <taxon>Eubacteriales</taxon>
        <taxon>Candidatus Stercoripulliclostridium</taxon>
    </lineage>
</organism>
<dbReference type="GO" id="GO:0043714">
    <property type="term" value="F:(R)-citramalate synthase activity"/>
    <property type="evidence" value="ECO:0007669"/>
    <property type="project" value="UniProtKB-UniRule"/>
</dbReference>
<dbReference type="Proteomes" id="UP000886891">
    <property type="component" value="Unassembled WGS sequence"/>
</dbReference>
<keyword evidence="6" id="KW-0100">Branched-chain amino acid biosynthesis</keyword>
<keyword evidence="3" id="KW-0028">Amino-acid biosynthesis</keyword>
<dbReference type="AlphaFoldDB" id="A0A9D1NB98"/>
<dbReference type="GO" id="GO:0009098">
    <property type="term" value="P:L-leucine biosynthetic process"/>
    <property type="evidence" value="ECO:0007669"/>
    <property type="project" value="InterPro"/>
</dbReference>
<gene>
    <name evidence="10" type="ORF">IAB14_01240</name>
</gene>
<comment type="similarity">
    <text evidence="2">Belongs to the alpha-IPM synthase/homocitrate synthase family.</text>
</comment>
<dbReference type="InterPro" id="IPR013709">
    <property type="entry name" value="2-isopropylmalate_synth_dimer"/>
</dbReference>
<accession>A0A9D1NB98</accession>
<dbReference type="InterPro" id="IPR013785">
    <property type="entry name" value="Aldolase_TIM"/>
</dbReference>
<reference evidence="10" key="2">
    <citation type="journal article" date="2021" name="PeerJ">
        <title>Extensive microbial diversity within the chicken gut microbiome revealed by metagenomics and culture.</title>
        <authorList>
            <person name="Gilroy R."/>
            <person name="Ravi A."/>
            <person name="Getino M."/>
            <person name="Pursley I."/>
            <person name="Horton D.L."/>
            <person name="Alikhan N.F."/>
            <person name="Baker D."/>
            <person name="Gharbi K."/>
            <person name="Hall N."/>
            <person name="Watson M."/>
            <person name="Adriaenssens E.M."/>
            <person name="Foster-Nyarko E."/>
            <person name="Jarju S."/>
            <person name="Secka A."/>
            <person name="Antonio M."/>
            <person name="Oren A."/>
            <person name="Chaudhuri R.R."/>
            <person name="La Ragione R."/>
            <person name="Hildebrand F."/>
            <person name="Pallen M.J."/>
        </authorList>
    </citation>
    <scope>NUCLEOTIDE SEQUENCE</scope>
    <source>
        <strain evidence="10">23406</strain>
    </source>
</reference>
<dbReference type="GO" id="GO:0009097">
    <property type="term" value="P:isoleucine biosynthetic process"/>
    <property type="evidence" value="ECO:0007669"/>
    <property type="project" value="UniProtKB-UniRule"/>
</dbReference>
<dbReference type="EMBL" id="DVOH01000013">
    <property type="protein sequence ID" value="HIU99720.1"/>
    <property type="molecule type" value="Genomic_DNA"/>
</dbReference>
<dbReference type="NCBIfam" id="TIGR00977">
    <property type="entry name" value="citramal_synth"/>
    <property type="match status" value="1"/>
</dbReference>
<evidence type="ECO:0000256" key="5">
    <source>
        <dbReference type="ARBA" id="ARBA00022679"/>
    </source>
</evidence>
<dbReference type="GO" id="GO:0003852">
    <property type="term" value="F:2-isopropylmalate synthase activity"/>
    <property type="evidence" value="ECO:0007669"/>
    <property type="project" value="InterPro"/>
</dbReference>
<evidence type="ECO:0000256" key="4">
    <source>
        <dbReference type="ARBA" id="ARBA00022624"/>
    </source>
</evidence>
<dbReference type="InterPro" id="IPR000891">
    <property type="entry name" value="PYR_CT"/>
</dbReference>
<comment type="pathway">
    <text evidence="1">Amino-acid biosynthesis; L-isoleucine biosynthesis; 2-oxobutanoate from pyruvate: step 1/3.</text>
</comment>
<name>A0A9D1NB98_9FIRM</name>
<evidence type="ECO:0000256" key="1">
    <source>
        <dbReference type="ARBA" id="ARBA00004743"/>
    </source>
</evidence>
<dbReference type="Pfam" id="PF22617">
    <property type="entry name" value="HCS_D2"/>
    <property type="match status" value="1"/>
</dbReference>
<dbReference type="Pfam" id="PF00682">
    <property type="entry name" value="HMGL-like"/>
    <property type="match status" value="1"/>
</dbReference>
<dbReference type="PANTHER" id="PTHR43538">
    <property type="entry name" value="ALPHA-IPM SYNTHASE/HOMOCITRATE SYNTHASE"/>
    <property type="match status" value="1"/>
</dbReference>
<evidence type="ECO:0000313" key="11">
    <source>
        <dbReference type="Proteomes" id="UP000886891"/>
    </source>
</evidence>
<dbReference type="InterPro" id="IPR005675">
    <property type="entry name" value="Citramal_synthase"/>
</dbReference>
<dbReference type="Gene3D" id="3.20.20.70">
    <property type="entry name" value="Aldolase class I"/>
    <property type="match status" value="1"/>
</dbReference>
<evidence type="ECO:0000256" key="2">
    <source>
        <dbReference type="ARBA" id="ARBA00006154"/>
    </source>
</evidence>
<evidence type="ECO:0000259" key="9">
    <source>
        <dbReference type="PROSITE" id="PS50991"/>
    </source>
</evidence>
<dbReference type="Gene3D" id="3.30.160.270">
    <property type="match status" value="1"/>
</dbReference>
<keyword evidence="5" id="KW-0808">Transferase</keyword>
<dbReference type="PANTHER" id="PTHR43538:SF1">
    <property type="entry name" value="(R)-CITRAMALATE SYNTHASE"/>
    <property type="match status" value="1"/>
</dbReference>
<reference evidence="10" key="1">
    <citation type="submission" date="2020-10" db="EMBL/GenBank/DDBJ databases">
        <authorList>
            <person name="Gilroy R."/>
        </authorList>
    </citation>
    <scope>NUCLEOTIDE SEQUENCE</scope>
    <source>
        <strain evidence="10">23406</strain>
    </source>
</reference>
<evidence type="ECO:0000256" key="7">
    <source>
        <dbReference type="ARBA" id="ARBA00048263"/>
    </source>
</evidence>
<protein>
    <recommendedName>
        <fullName evidence="8">Citramalate synthase</fullName>
        <ecNumber evidence="8">2.3.3.21</ecNumber>
    </recommendedName>
</protein>
<feature type="domain" description="Pyruvate carboxyltransferase" evidence="9">
    <location>
        <begin position="2"/>
        <end position="266"/>
    </location>
</feature>
<comment type="caution">
    <text evidence="10">The sequence shown here is derived from an EMBL/GenBank/DDBJ whole genome shotgun (WGS) entry which is preliminary data.</text>
</comment>
<sequence>MIELLDTTCRDGQQHAEISFSSLDKYHILMQLDRLGLAFVELGAPGFNLKDRELMTKPLSTTVTRPCAFGATRRKDTAPEQDEAFRTLIDCPVYDVVLVGKSSIAHVREVLKTTAEENLKMIASSVRYAVQKGKRVIFDAEHFFDGYRLDPDYAVATLAAARENGARRLVLCDTNGGAFPETVKSVTKEVKNRFPDAVIGVHCHNDNGLALANTLAAIEGGATHVQGTLLGFGERCGNLNLSTLIPLLTLGMGIELTPEVRLGELTPIARGIAEIANVNLPDNMPYVGRAAFAHKAGMHADGVLKDRQTFEFIDPALVGNARRLLLSDAAGKHLLLNKLQPYFPTLTKDDPALDSVAAALKERESNGYSYEGAEASFVLLANRILHGKNAPYDVVNYSLHDNSEEGEASAQVSVRVGSAIKTATARGLGPVHALDITLRKCLVSFYPFLNACNLIDYKVRVVNPSSATGAVVRVLITSSDGKHIWQTVGVSPDIIRASFDALTESYDYALTMLTNER</sequence>
<keyword evidence="4" id="KW-0412">Isoleucine biosynthesis</keyword>